<dbReference type="EMBL" id="UOEE01000263">
    <property type="protein sequence ID" value="VAV98439.1"/>
    <property type="molecule type" value="Genomic_DNA"/>
</dbReference>
<evidence type="ECO:0008006" key="2">
    <source>
        <dbReference type="Google" id="ProtNLM"/>
    </source>
</evidence>
<feature type="non-terminal residue" evidence="1">
    <location>
        <position position="1"/>
    </location>
</feature>
<proteinExistence type="predicted"/>
<reference evidence="1" key="1">
    <citation type="submission" date="2018-06" db="EMBL/GenBank/DDBJ databases">
        <authorList>
            <person name="Zhirakovskaya E."/>
        </authorList>
    </citation>
    <scope>NUCLEOTIDE SEQUENCE</scope>
</reference>
<protein>
    <recommendedName>
        <fullName evidence="2">Glycosyltransferase family 2 protein</fullName>
    </recommendedName>
</protein>
<dbReference type="AlphaFoldDB" id="A0A3B0S2D4"/>
<gene>
    <name evidence="1" type="ORF">MNBD_ALPHA06-762</name>
</gene>
<accession>A0A3B0S2D4</accession>
<name>A0A3B0S2D4_9ZZZZ</name>
<evidence type="ECO:0000313" key="1">
    <source>
        <dbReference type="EMBL" id="VAV98439.1"/>
    </source>
</evidence>
<sequence>KLIFVAPLIFLKTYLVRRYILNGRNGFILSVLNGYYAFLKEARLFEAWNQTDQG</sequence>
<organism evidence="1">
    <name type="scientific">hydrothermal vent metagenome</name>
    <dbReference type="NCBI Taxonomy" id="652676"/>
    <lineage>
        <taxon>unclassified sequences</taxon>
        <taxon>metagenomes</taxon>
        <taxon>ecological metagenomes</taxon>
    </lineage>
</organism>